<dbReference type="FunFam" id="3.40.630.40:FF:000001">
    <property type="entry name" value="N-acetylmuramoyl-L-alanine amidase"/>
    <property type="match status" value="1"/>
</dbReference>
<dbReference type="Pfam" id="PF11741">
    <property type="entry name" value="AMIN"/>
    <property type="match status" value="1"/>
</dbReference>
<dbReference type="PANTHER" id="PTHR30404">
    <property type="entry name" value="N-ACETYLMURAMOYL-L-ALANINE AMIDASE"/>
    <property type="match status" value="1"/>
</dbReference>
<evidence type="ECO:0000256" key="9">
    <source>
        <dbReference type="ARBA" id="ARBA00074581"/>
    </source>
</evidence>
<evidence type="ECO:0000256" key="3">
    <source>
        <dbReference type="ARBA" id="ARBA00010860"/>
    </source>
</evidence>
<dbReference type="InterPro" id="IPR021731">
    <property type="entry name" value="AMIN_dom"/>
</dbReference>
<evidence type="ECO:0000313" key="14">
    <source>
        <dbReference type="Proteomes" id="UP000027644"/>
    </source>
</evidence>
<evidence type="ECO:0000256" key="4">
    <source>
        <dbReference type="ARBA" id="ARBA00011901"/>
    </source>
</evidence>
<dbReference type="InterPro" id="IPR050695">
    <property type="entry name" value="N-acetylmuramoyl_amidase_3"/>
</dbReference>
<feature type="chain" id="PRO_5001700534" description="N-acetylmuramoyl-L-alanine amidase AmiC" evidence="11">
    <location>
        <begin position="29"/>
        <end position="440"/>
    </location>
</feature>
<dbReference type="Pfam" id="PF01520">
    <property type="entry name" value="Amidase_3"/>
    <property type="match status" value="1"/>
</dbReference>
<evidence type="ECO:0000256" key="8">
    <source>
        <dbReference type="ARBA" id="ARBA00023316"/>
    </source>
</evidence>
<keyword evidence="5 11" id="KW-0732">Signal</keyword>
<evidence type="ECO:0000256" key="5">
    <source>
        <dbReference type="ARBA" id="ARBA00022729"/>
    </source>
</evidence>
<keyword evidence="8" id="KW-0961">Cell wall biogenesis/degradation</keyword>
<dbReference type="SUPFAM" id="SSF53187">
    <property type="entry name" value="Zn-dependent exopeptidases"/>
    <property type="match status" value="1"/>
</dbReference>
<name>A0A074VBN3_9NEIS</name>
<evidence type="ECO:0000256" key="7">
    <source>
        <dbReference type="ARBA" id="ARBA00022801"/>
    </source>
</evidence>
<dbReference type="Gene3D" id="2.60.40.3500">
    <property type="match status" value="1"/>
</dbReference>
<feature type="region of interest" description="Disordered" evidence="10">
    <location>
        <begin position="168"/>
        <end position="235"/>
    </location>
</feature>
<dbReference type="AlphaFoldDB" id="A0A074VBN3"/>
<feature type="signal peptide" evidence="11">
    <location>
        <begin position="1"/>
        <end position="28"/>
    </location>
</feature>
<evidence type="ECO:0000256" key="6">
    <source>
        <dbReference type="ARBA" id="ARBA00022764"/>
    </source>
</evidence>
<keyword evidence="6" id="KW-0574">Periplasm</keyword>
<evidence type="ECO:0000313" key="13">
    <source>
        <dbReference type="EMBL" id="KEQ01282.1"/>
    </source>
</evidence>
<dbReference type="Gene3D" id="3.40.630.40">
    <property type="entry name" value="Zn-dependent exopeptidases"/>
    <property type="match status" value="1"/>
</dbReference>
<accession>A0A074VBN3</accession>
<evidence type="ECO:0000256" key="2">
    <source>
        <dbReference type="ARBA" id="ARBA00004418"/>
    </source>
</evidence>
<organism evidence="13 14">
    <name type="scientific">Snodgrassella alvi SCGC AB-598-J21</name>
    <dbReference type="NCBI Taxonomy" id="1385367"/>
    <lineage>
        <taxon>Bacteria</taxon>
        <taxon>Pseudomonadati</taxon>
        <taxon>Pseudomonadota</taxon>
        <taxon>Betaproteobacteria</taxon>
        <taxon>Neisseriales</taxon>
        <taxon>Neisseriaceae</taxon>
        <taxon>Snodgrassella</taxon>
    </lineage>
</organism>
<comment type="similarity">
    <text evidence="3">Belongs to the N-acetylmuramoyl-L-alanine amidase 3 family.</text>
</comment>
<comment type="caution">
    <text evidence="13">The sequence shown here is derived from an EMBL/GenBank/DDBJ whole genome shotgun (WGS) entry which is preliminary data.</text>
</comment>
<dbReference type="GO" id="GO:0008745">
    <property type="term" value="F:N-acetylmuramoyl-L-alanine amidase activity"/>
    <property type="evidence" value="ECO:0007669"/>
    <property type="project" value="UniProtKB-EC"/>
</dbReference>
<dbReference type="EC" id="3.5.1.28" evidence="4"/>
<evidence type="ECO:0000256" key="11">
    <source>
        <dbReference type="SAM" id="SignalP"/>
    </source>
</evidence>
<dbReference type="GO" id="GO:0030288">
    <property type="term" value="C:outer membrane-bounded periplasmic space"/>
    <property type="evidence" value="ECO:0007669"/>
    <property type="project" value="TreeGrafter"/>
</dbReference>
<dbReference type="CDD" id="cd02696">
    <property type="entry name" value="MurNAc-LAA"/>
    <property type="match status" value="1"/>
</dbReference>
<dbReference type="SMART" id="SM00646">
    <property type="entry name" value="Ami_3"/>
    <property type="match status" value="1"/>
</dbReference>
<gene>
    <name evidence="13" type="ORF">SASC598J21_009340</name>
</gene>
<dbReference type="InterPro" id="IPR002508">
    <property type="entry name" value="MurNAc-LAA_cat"/>
</dbReference>
<comment type="subcellular location">
    <subcellularLocation>
        <location evidence="2">Periplasm</location>
    </subcellularLocation>
</comment>
<evidence type="ECO:0000256" key="10">
    <source>
        <dbReference type="SAM" id="MobiDB-lite"/>
    </source>
</evidence>
<evidence type="ECO:0000256" key="1">
    <source>
        <dbReference type="ARBA" id="ARBA00001561"/>
    </source>
</evidence>
<protein>
    <recommendedName>
        <fullName evidence="9">N-acetylmuramoyl-L-alanine amidase AmiC</fullName>
        <ecNumber evidence="4">3.5.1.28</ecNumber>
    </recommendedName>
</protein>
<dbReference type="Proteomes" id="UP000027644">
    <property type="component" value="Unassembled WGS sequence"/>
</dbReference>
<feature type="domain" description="MurNAc-LAA" evidence="12">
    <location>
        <begin position="275"/>
        <end position="429"/>
    </location>
</feature>
<keyword evidence="7" id="KW-0378">Hydrolase</keyword>
<sequence>MSNHISRRKLLIASTGTLLISLTPFVRAAQTGADIVASRIWPATAYTRMTLESTTPIQFKYFQLKNPDRLVIDIQGSATNQFLRELSNKVLPMDPYIASVRVGQFNPETIRIVMDLKTTVNPQVFSLAPVANFKNRLVVDLYPTATVAMEQEKNDPLMALLQDYSHGKVNSDGTTRPQATASTPPVKKLPENKPPVTQQPPQPSGTPNKLNRQPVIMIDPGHGGEDPGATGPSGLREKDVVLAIGREVKKILDSYGYKTYMTRNEDIFIPLGVRVAKARKLRADVFVSIHADAFTNPSAKGTGVYALNPKGATSAAAKYLAQTQNAADSIGGVNYSTDKNVNNTLFDLTQTATINDSLKLGKDVLNQLAKINNLHKGSVDQANFAVLKAPDIPSILVETAFISNPTEERLLSNSDFRKKVANSISSGIKDYLSTAVLARR</sequence>
<feature type="compositionally biased region" description="Polar residues" evidence="10">
    <location>
        <begin position="171"/>
        <end position="183"/>
    </location>
</feature>
<proteinExistence type="inferred from homology"/>
<comment type="catalytic activity">
    <reaction evidence="1">
        <text>Hydrolyzes the link between N-acetylmuramoyl residues and L-amino acid residues in certain cell-wall glycopeptides.</text>
        <dbReference type="EC" id="3.5.1.28"/>
    </reaction>
</comment>
<dbReference type="PANTHER" id="PTHR30404:SF0">
    <property type="entry name" value="N-ACETYLMURAMOYL-L-ALANINE AMIDASE AMIC"/>
    <property type="match status" value="1"/>
</dbReference>
<dbReference type="GO" id="GO:0071555">
    <property type="term" value="P:cell wall organization"/>
    <property type="evidence" value="ECO:0007669"/>
    <property type="project" value="UniProtKB-KW"/>
</dbReference>
<dbReference type="GO" id="GO:0009253">
    <property type="term" value="P:peptidoglycan catabolic process"/>
    <property type="evidence" value="ECO:0007669"/>
    <property type="project" value="InterPro"/>
</dbReference>
<reference evidence="13 14" key="1">
    <citation type="journal article" date="2014" name="PLoS Genet.">
        <title>Hidden diversity in honey bee gut symbionts detected by single-cell genomics.</title>
        <authorList>
            <person name="Engel P."/>
            <person name="Stepanauskas R."/>
            <person name="Moran N."/>
        </authorList>
    </citation>
    <scope>NUCLEOTIDE SEQUENCE [LARGE SCALE GENOMIC DNA]</scope>
    <source>
        <strain evidence="13 14">SCGC AB-598-J21</strain>
    </source>
</reference>
<evidence type="ECO:0000259" key="12">
    <source>
        <dbReference type="SMART" id="SM00646"/>
    </source>
</evidence>
<dbReference type="EMBL" id="AVQL01000428">
    <property type="protein sequence ID" value="KEQ01282.1"/>
    <property type="molecule type" value="Genomic_DNA"/>
</dbReference>